<reference evidence="3 4" key="1">
    <citation type="submission" date="2016-10" db="EMBL/GenBank/DDBJ databases">
        <authorList>
            <person name="de Groot N.N."/>
        </authorList>
    </citation>
    <scope>NUCLEOTIDE SEQUENCE [LARGE SCALE GENOMIC DNA]</scope>
    <source>
        <strain evidence="3 4">KH1P1</strain>
    </source>
</reference>
<feature type="signal peptide" evidence="2">
    <location>
        <begin position="1"/>
        <end position="25"/>
    </location>
</feature>
<feature type="chain" id="PRO_5011531729" description="Bacterial repeat domain-containing protein" evidence="2">
    <location>
        <begin position="26"/>
        <end position="668"/>
    </location>
</feature>
<evidence type="ECO:0000256" key="1">
    <source>
        <dbReference type="SAM" id="MobiDB-lite"/>
    </source>
</evidence>
<evidence type="ECO:0000313" key="4">
    <source>
        <dbReference type="Proteomes" id="UP000199820"/>
    </source>
</evidence>
<keyword evidence="2" id="KW-0732">Signal</keyword>
<dbReference type="EMBL" id="FOIL01000010">
    <property type="protein sequence ID" value="SET27428.1"/>
    <property type="molecule type" value="Genomic_DNA"/>
</dbReference>
<organism evidence="3 4">
    <name type="scientific">[Clostridium] aminophilum</name>
    <dbReference type="NCBI Taxonomy" id="1526"/>
    <lineage>
        <taxon>Bacteria</taxon>
        <taxon>Bacillati</taxon>
        <taxon>Bacillota</taxon>
        <taxon>Clostridia</taxon>
        <taxon>Lachnospirales</taxon>
        <taxon>Lachnospiraceae</taxon>
    </lineage>
</organism>
<name>A0A1I0D5X4_9FIRM</name>
<accession>A0A1I0D5X4</accession>
<proteinExistence type="predicted"/>
<protein>
    <recommendedName>
        <fullName evidence="5">Bacterial repeat domain-containing protein</fullName>
    </recommendedName>
</protein>
<evidence type="ECO:0000256" key="2">
    <source>
        <dbReference type="SAM" id="SignalP"/>
    </source>
</evidence>
<feature type="compositionally biased region" description="Low complexity" evidence="1">
    <location>
        <begin position="558"/>
        <end position="570"/>
    </location>
</feature>
<evidence type="ECO:0000313" key="3">
    <source>
        <dbReference type="EMBL" id="SET27428.1"/>
    </source>
</evidence>
<dbReference type="eggNOG" id="ENOG50344SE">
    <property type="taxonomic scope" value="Bacteria"/>
</dbReference>
<feature type="region of interest" description="Disordered" evidence="1">
    <location>
        <begin position="544"/>
        <end position="570"/>
    </location>
</feature>
<keyword evidence="4" id="KW-1185">Reference proteome</keyword>
<dbReference type="RefSeq" id="WP_074649033.1">
    <property type="nucleotide sequence ID" value="NZ_FOIL01000010.1"/>
</dbReference>
<sequence>MNKRLTAGITAAVYFTMSAVTPVFAESDPTGPVNVVNDSPTIDRSVDTDSSTGVSVLATDQLDKDMSVQVTGDVTVTMDQSGDTVTGVEVTNTSDANDVDRIGVTIGKSNEKTPHSGGNITVSATGGNFNTNGVMLNNAGEGNVAVTTGNINVSSAGKTTSVGASVTTTTDYSDLYVDGGITATGVNGDTTGLEVNSRTDSEYNYPNAYVLVDGNVTATSEGGMATGVDMTSVNSGHSSGVQILGTVEATSTNGAATGLDLKTKNSGILATIANGVEAISTADSAIGVDMNSVNGYIDTFVGKGGVYAEGLRAVGVNADIDDAGSLLLFRTGGGIYAFGDETSAGIQISPIDSPMDTSGSTLAMQIAGDVKSTGTGIMDLTSAEGFTSDIVIEGTLIADNGPAVSVMSDTKSSLNLTVWKIESGADSLVAEKTEKGYASTETTEKLEKSIDYILKVDPDWTDSVSFTSANQKESKNGSVYSVGKEGEKVAVKLNIPEGYYVTSAYSDADQTVSLKRDTNGDYYLIVPKGGGVMISMSLALIPDNSDSNGGEGNGGDGNPPASGTTGATGTASADSIIASGTECSYTFGEGKSSVTFSAEEMKNILTAEYTDMTFRTSAGQFVITAADLNELLAKYGTLRFAIRNGRLAIFADNGYSPVMTLDPAGAAV</sequence>
<dbReference type="AlphaFoldDB" id="A0A1I0D5X4"/>
<gene>
    <name evidence="3" type="ORF">SAMN04487771_101045</name>
</gene>
<dbReference type="Proteomes" id="UP000199820">
    <property type="component" value="Unassembled WGS sequence"/>
</dbReference>
<dbReference type="OrthoDB" id="2068235at2"/>
<evidence type="ECO:0008006" key="5">
    <source>
        <dbReference type="Google" id="ProtNLM"/>
    </source>
</evidence>